<dbReference type="InterPro" id="IPR050833">
    <property type="entry name" value="Poly_Biosynth_Transport"/>
</dbReference>
<dbReference type="Proteomes" id="UP001602245">
    <property type="component" value="Unassembled WGS sequence"/>
</dbReference>
<feature type="transmembrane region" description="Helical" evidence="6">
    <location>
        <begin position="21"/>
        <end position="42"/>
    </location>
</feature>
<keyword evidence="2" id="KW-1003">Cell membrane</keyword>
<sequence>MTEIRVADPIAWLGGRLREPYIQLIASQLLIGAVALAANIMMVRSLTPTHRGEVALMLQVVYLATQALLLGTERSFVAAYHEVPPAAAVRAYARLLILPFLAGAGAAAAYAILAPGRLSPGPVVIALIAAYAIVDAACLASRAVAIAIGRVHDFLAARVVESILLLAVMALLFLARVDSPEEWLAAYIVACLVPTVGYVAFWLRLPGGGMDDQNRLVRRQGAALFPAAISNMAMLRSDRLALPVLASTTALGLYASVATMTELLAWPLRAYADSRLGRWRADDRAGRLRSRPIVAATALYVLVAAPLLAGGLYLLIVPVLGHAYAPAKAVVVPLVIAAGLYAVSRIVLGLLVAKGHGTLVSAAEIAGFAVSFAAYLLLIPGHGIAGAAWGSLLGYGAGLVFALVVSRVAGTRTRAGVS</sequence>
<organism evidence="7 8">
    <name type="scientific">Paractinoplanes globisporus</name>
    <dbReference type="NCBI Taxonomy" id="113565"/>
    <lineage>
        <taxon>Bacteria</taxon>
        <taxon>Bacillati</taxon>
        <taxon>Actinomycetota</taxon>
        <taxon>Actinomycetes</taxon>
        <taxon>Micromonosporales</taxon>
        <taxon>Micromonosporaceae</taxon>
        <taxon>Paractinoplanes</taxon>
    </lineage>
</organism>
<accession>A0ABW6W5U0</accession>
<evidence type="ECO:0000256" key="2">
    <source>
        <dbReference type="ARBA" id="ARBA00022475"/>
    </source>
</evidence>
<keyword evidence="3 6" id="KW-0812">Transmembrane</keyword>
<keyword evidence="4 6" id="KW-1133">Transmembrane helix</keyword>
<feature type="transmembrane region" description="Helical" evidence="6">
    <location>
        <begin position="155"/>
        <end position="177"/>
    </location>
</feature>
<evidence type="ECO:0000256" key="5">
    <source>
        <dbReference type="ARBA" id="ARBA00023136"/>
    </source>
</evidence>
<dbReference type="PANTHER" id="PTHR30250:SF11">
    <property type="entry name" value="O-ANTIGEN TRANSPORTER-RELATED"/>
    <property type="match status" value="1"/>
</dbReference>
<keyword evidence="8" id="KW-1185">Reference proteome</keyword>
<protein>
    <submittedName>
        <fullName evidence="7">Lipopolysaccharide biosynthesis protein</fullName>
    </submittedName>
</protein>
<evidence type="ECO:0000313" key="8">
    <source>
        <dbReference type="Proteomes" id="UP001602245"/>
    </source>
</evidence>
<dbReference type="RefSeq" id="WP_020509021.1">
    <property type="nucleotide sequence ID" value="NZ_JBIAZU010000001.1"/>
</dbReference>
<evidence type="ECO:0000256" key="6">
    <source>
        <dbReference type="SAM" id="Phobius"/>
    </source>
</evidence>
<name>A0ABW6W5U0_9ACTN</name>
<evidence type="ECO:0000313" key="7">
    <source>
        <dbReference type="EMBL" id="MFF5288672.1"/>
    </source>
</evidence>
<feature type="transmembrane region" description="Helical" evidence="6">
    <location>
        <begin position="54"/>
        <end position="71"/>
    </location>
</feature>
<feature type="transmembrane region" description="Helical" evidence="6">
    <location>
        <begin position="329"/>
        <end position="352"/>
    </location>
</feature>
<dbReference type="EMBL" id="JBIAZU010000001">
    <property type="protein sequence ID" value="MFF5288672.1"/>
    <property type="molecule type" value="Genomic_DNA"/>
</dbReference>
<proteinExistence type="predicted"/>
<gene>
    <name evidence="7" type="ORF">ACFY35_04490</name>
</gene>
<feature type="transmembrane region" description="Helical" evidence="6">
    <location>
        <begin position="92"/>
        <end position="113"/>
    </location>
</feature>
<evidence type="ECO:0000256" key="4">
    <source>
        <dbReference type="ARBA" id="ARBA00022989"/>
    </source>
</evidence>
<reference evidence="7 8" key="1">
    <citation type="submission" date="2024-10" db="EMBL/GenBank/DDBJ databases">
        <title>The Natural Products Discovery Center: Release of the First 8490 Sequenced Strains for Exploring Actinobacteria Biosynthetic Diversity.</title>
        <authorList>
            <person name="Kalkreuter E."/>
            <person name="Kautsar S.A."/>
            <person name="Yang D."/>
            <person name="Bader C.D."/>
            <person name="Teijaro C.N."/>
            <person name="Fluegel L."/>
            <person name="Davis C.M."/>
            <person name="Simpson J.R."/>
            <person name="Lauterbach L."/>
            <person name="Steele A.D."/>
            <person name="Gui C."/>
            <person name="Meng S."/>
            <person name="Li G."/>
            <person name="Viehrig K."/>
            <person name="Ye F."/>
            <person name="Su P."/>
            <person name="Kiefer A.F."/>
            <person name="Nichols A."/>
            <person name="Cepeda A.J."/>
            <person name="Yan W."/>
            <person name="Fan B."/>
            <person name="Jiang Y."/>
            <person name="Adhikari A."/>
            <person name="Zheng C.-J."/>
            <person name="Schuster L."/>
            <person name="Cowan T.M."/>
            <person name="Smanski M.J."/>
            <person name="Chevrette M.G."/>
            <person name="De Carvalho L.P.S."/>
            <person name="Shen B."/>
        </authorList>
    </citation>
    <scope>NUCLEOTIDE SEQUENCE [LARGE SCALE GENOMIC DNA]</scope>
    <source>
        <strain evidence="7 8">NPDC000087</strain>
    </source>
</reference>
<comment type="caution">
    <text evidence="7">The sequence shown here is derived from an EMBL/GenBank/DDBJ whole genome shotgun (WGS) entry which is preliminary data.</text>
</comment>
<feature type="transmembrane region" description="Helical" evidence="6">
    <location>
        <begin position="125"/>
        <end position="148"/>
    </location>
</feature>
<comment type="subcellular location">
    <subcellularLocation>
        <location evidence="1">Cell membrane</location>
        <topology evidence="1">Multi-pass membrane protein</topology>
    </subcellularLocation>
</comment>
<dbReference type="PANTHER" id="PTHR30250">
    <property type="entry name" value="PST FAMILY PREDICTED COLANIC ACID TRANSPORTER"/>
    <property type="match status" value="1"/>
</dbReference>
<feature type="transmembrane region" description="Helical" evidence="6">
    <location>
        <begin position="183"/>
        <end position="204"/>
    </location>
</feature>
<evidence type="ECO:0000256" key="1">
    <source>
        <dbReference type="ARBA" id="ARBA00004651"/>
    </source>
</evidence>
<feature type="transmembrane region" description="Helical" evidence="6">
    <location>
        <begin position="293"/>
        <end position="317"/>
    </location>
</feature>
<keyword evidence="5 6" id="KW-0472">Membrane</keyword>
<feature type="transmembrane region" description="Helical" evidence="6">
    <location>
        <begin position="384"/>
        <end position="405"/>
    </location>
</feature>
<feature type="transmembrane region" description="Helical" evidence="6">
    <location>
        <begin position="359"/>
        <end position="378"/>
    </location>
</feature>
<evidence type="ECO:0000256" key="3">
    <source>
        <dbReference type="ARBA" id="ARBA00022692"/>
    </source>
</evidence>